<dbReference type="PANTHER" id="PTHR37163:SF1">
    <property type="entry name" value="DUF501 DOMAIN-CONTAINING PROTEIN"/>
    <property type="match status" value="1"/>
</dbReference>
<dbReference type="RefSeq" id="WP_188751465.1">
    <property type="nucleotide sequence ID" value="NZ_BMIJ01000009.1"/>
</dbReference>
<accession>A0ABQ1KUP5</accession>
<evidence type="ECO:0000313" key="2">
    <source>
        <dbReference type="Proteomes" id="UP000629025"/>
    </source>
</evidence>
<protein>
    <recommendedName>
        <fullName evidence="3">DUF501 domain-containing protein</fullName>
    </recommendedName>
</protein>
<dbReference type="EMBL" id="BMIJ01000009">
    <property type="protein sequence ID" value="GGC08738.1"/>
    <property type="molecule type" value="Genomic_DNA"/>
</dbReference>
<name>A0ABQ1KUP5_9GAMM</name>
<sequence>MQPTAEQLELIERQLGRKPRGIDAIAYATEQGVPVVLQMRSLIDDKPFPTLYWLCSRELYQRIAEIETAGWVKQIEQELADDAELRQRYLAQQQAYVALRWQLMDPADKVRIEQLGFTDLFHRYGIGGIAQWDKVRCLHMQYAHHLVADNLIGERMDREFGLDQSLAQLRI</sequence>
<gene>
    <name evidence="1" type="ORF">GCM10011352_38860</name>
</gene>
<keyword evidence="2" id="KW-1185">Reference proteome</keyword>
<comment type="caution">
    <text evidence="1">The sequence shown here is derived from an EMBL/GenBank/DDBJ whole genome shotgun (WGS) entry which is preliminary data.</text>
</comment>
<dbReference type="Pfam" id="PF04417">
    <property type="entry name" value="DUF501"/>
    <property type="match status" value="1"/>
</dbReference>
<organism evidence="1 2">
    <name type="scientific">Marinobacterium zhoushanense</name>
    <dbReference type="NCBI Taxonomy" id="1679163"/>
    <lineage>
        <taxon>Bacteria</taxon>
        <taxon>Pseudomonadati</taxon>
        <taxon>Pseudomonadota</taxon>
        <taxon>Gammaproteobacteria</taxon>
        <taxon>Oceanospirillales</taxon>
        <taxon>Oceanospirillaceae</taxon>
        <taxon>Marinobacterium</taxon>
    </lineage>
</organism>
<dbReference type="Proteomes" id="UP000629025">
    <property type="component" value="Unassembled WGS sequence"/>
</dbReference>
<proteinExistence type="predicted"/>
<evidence type="ECO:0008006" key="3">
    <source>
        <dbReference type="Google" id="ProtNLM"/>
    </source>
</evidence>
<evidence type="ECO:0000313" key="1">
    <source>
        <dbReference type="EMBL" id="GGC08738.1"/>
    </source>
</evidence>
<reference evidence="2" key="1">
    <citation type="journal article" date="2019" name="Int. J. Syst. Evol. Microbiol.">
        <title>The Global Catalogue of Microorganisms (GCM) 10K type strain sequencing project: providing services to taxonomists for standard genome sequencing and annotation.</title>
        <authorList>
            <consortium name="The Broad Institute Genomics Platform"/>
            <consortium name="The Broad Institute Genome Sequencing Center for Infectious Disease"/>
            <person name="Wu L."/>
            <person name="Ma J."/>
        </authorList>
    </citation>
    <scope>NUCLEOTIDE SEQUENCE [LARGE SCALE GENOMIC DNA]</scope>
    <source>
        <strain evidence="2">CGMCC 1.15341</strain>
    </source>
</reference>
<dbReference type="PANTHER" id="PTHR37163">
    <property type="entry name" value="CONSERVED PROTEIN"/>
    <property type="match status" value="1"/>
</dbReference>
<dbReference type="InterPro" id="IPR007511">
    <property type="entry name" value="DUF501"/>
</dbReference>